<dbReference type="STRING" id="1797724.A3A48_02270"/>
<sequence length="469" mass="54028">MTKIISQYKYHFLIFLLSFIILTSFNFDPDLGWHLAYGQRFLESGEIIRSDQFSWTMPQYEWGNSYFAYQVLVAFLFKYLGHIITAMVFGIIASVGVMILLPKKLNIFKTLIVGLGTGVLVANLGLRPHTVSFLMFAILLVFLSLRLFDKKFYIFFWLVFFAVWANLHRGFVVGIIVLAIYFGLDLFLLEKKNKKTLLFIRITSFVCALLGTLISPFIFKTWHSGVFLDLTSRPNLFNIAEWQSPAVYFPQNVLLAISGVIFIYIFIKESKKIEFPLFLIAAFLFAFSFLAITFVFYWVAIFIFLTTRYFDLEINFRNDFMAKLPIILSTLAVGIALLLSFISNLVLSVNFNDRLIKDGYPAAAIKFIRDEKLNGNLYNEYAWGGFLIWQLPQAKVFIDGRMAAWKRNNGDSILNDYLAIRDGKCDVAKSYDIKILLIKKDAQTPCFDTWQIIFSDSIAKVLIKPNIDI</sequence>
<feature type="transmembrane region" description="Helical" evidence="1">
    <location>
        <begin position="326"/>
        <end position="347"/>
    </location>
</feature>
<proteinExistence type="predicted"/>
<feature type="transmembrane region" description="Helical" evidence="1">
    <location>
        <begin position="279"/>
        <end position="306"/>
    </location>
</feature>
<reference evidence="2 3" key="1">
    <citation type="journal article" date="2016" name="Nat. Commun.">
        <title>Thousands of microbial genomes shed light on interconnected biogeochemical processes in an aquifer system.</title>
        <authorList>
            <person name="Anantharaman K."/>
            <person name="Brown C.T."/>
            <person name="Hug L.A."/>
            <person name="Sharon I."/>
            <person name="Castelle C.J."/>
            <person name="Probst A.J."/>
            <person name="Thomas B.C."/>
            <person name="Singh A."/>
            <person name="Wilkins M.J."/>
            <person name="Karaoz U."/>
            <person name="Brodie E.L."/>
            <person name="Williams K.H."/>
            <person name="Hubbard S.S."/>
            <person name="Banfield J.F."/>
        </authorList>
    </citation>
    <scope>NUCLEOTIDE SEQUENCE [LARGE SCALE GENOMIC DNA]</scope>
</reference>
<dbReference type="Proteomes" id="UP000178336">
    <property type="component" value="Unassembled WGS sequence"/>
</dbReference>
<keyword evidence="1" id="KW-0472">Membrane</keyword>
<keyword evidence="1" id="KW-1133">Transmembrane helix</keyword>
<name>A0A1F5GQ35_9BACT</name>
<keyword evidence="1" id="KW-0812">Transmembrane</keyword>
<comment type="caution">
    <text evidence="2">The sequence shown here is derived from an EMBL/GenBank/DDBJ whole genome shotgun (WGS) entry which is preliminary data.</text>
</comment>
<evidence type="ECO:0008006" key="4">
    <source>
        <dbReference type="Google" id="ProtNLM"/>
    </source>
</evidence>
<feature type="transmembrane region" description="Helical" evidence="1">
    <location>
        <begin position="196"/>
        <end position="219"/>
    </location>
</feature>
<evidence type="ECO:0000313" key="2">
    <source>
        <dbReference type="EMBL" id="OGD93964.1"/>
    </source>
</evidence>
<feature type="transmembrane region" description="Helical" evidence="1">
    <location>
        <begin position="248"/>
        <end position="267"/>
    </location>
</feature>
<evidence type="ECO:0000256" key="1">
    <source>
        <dbReference type="SAM" id="Phobius"/>
    </source>
</evidence>
<dbReference type="AlphaFoldDB" id="A0A1F5GQ35"/>
<organism evidence="2 3">
    <name type="scientific">Candidatus Curtissbacteria bacterium RIFCSPLOWO2_01_FULL_37_9</name>
    <dbReference type="NCBI Taxonomy" id="1797724"/>
    <lineage>
        <taxon>Bacteria</taxon>
        <taxon>Candidatus Curtissiibacteriota</taxon>
    </lineage>
</organism>
<accession>A0A1F5GQ35</accession>
<evidence type="ECO:0000313" key="3">
    <source>
        <dbReference type="Proteomes" id="UP000178336"/>
    </source>
</evidence>
<feature type="transmembrane region" description="Helical" evidence="1">
    <location>
        <begin position="130"/>
        <end position="148"/>
    </location>
</feature>
<gene>
    <name evidence="2" type="ORF">A3A48_02270</name>
</gene>
<feature type="transmembrane region" description="Helical" evidence="1">
    <location>
        <begin position="154"/>
        <end position="184"/>
    </location>
</feature>
<feature type="transmembrane region" description="Helical" evidence="1">
    <location>
        <begin position="79"/>
        <end position="101"/>
    </location>
</feature>
<feature type="transmembrane region" description="Helical" evidence="1">
    <location>
        <begin position="12"/>
        <end position="27"/>
    </location>
</feature>
<dbReference type="EMBL" id="MFBN01000055">
    <property type="protein sequence ID" value="OGD93964.1"/>
    <property type="molecule type" value="Genomic_DNA"/>
</dbReference>
<protein>
    <recommendedName>
        <fullName evidence="4">Glycosyltransferase RgtA/B/C/D-like domain-containing protein</fullName>
    </recommendedName>
</protein>